<comment type="caution">
    <text evidence="1">The sequence shown here is derived from an EMBL/GenBank/DDBJ whole genome shotgun (WGS) entry which is preliminary data.</text>
</comment>
<dbReference type="AlphaFoldDB" id="A0A9N9IM67"/>
<dbReference type="Proteomes" id="UP000789570">
    <property type="component" value="Unassembled WGS sequence"/>
</dbReference>
<dbReference type="OrthoDB" id="2442052at2759"/>
<keyword evidence="2" id="KW-1185">Reference proteome</keyword>
<proteinExistence type="predicted"/>
<protein>
    <submittedName>
        <fullName evidence="1">2084_t:CDS:1</fullName>
    </submittedName>
</protein>
<evidence type="ECO:0000313" key="2">
    <source>
        <dbReference type="Proteomes" id="UP000789570"/>
    </source>
</evidence>
<organism evidence="1 2">
    <name type="scientific">Funneliformis caledonium</name>
    <dbReference type="NCBI Taxonomy" id="1117310"/>
    <lineage>
        <taxon>Eukaryota</taxon>
        <taxon>Fungi</taxon>
        <taxon>Fungi incertae sedis</taxon>
        <taxon>Mucoromycota</taxon>
        <taxon>Glomeromycotina</taxon>
        <taxon>Glomeromycetes</taxon>
        <taxon>Glomerales</taxon>
        <taxon>Glomeraceae</taxon>
        <taxon>Funneliformis</taxon>
    </lineage>
</organism>
<dbReference type="EMBL" id="CAJVPQ010015088">
    <property type="protein sequence ID" value="CAG8741559.1"/>
    <property type="molecule type" value="Genomic_DNA"/>
</dbReference>
<feature type="non-terminal residue" evidence="1">
    <location>
        <position position="1"/>
    </location>
</feature>
<sequence length="129" mass="14707">QEVVKQSYQNSHKKKGVEKIAQVIIDGIQDDVKHQEPISSGCSLRELFHEIEISATAQRWNNSAEQDDFPTPKISAENLETSEKFLPEENSSLSADLEDYIKTLTGDFDDETAYWGTPYENKARVEKEE</sequence>
<feature type="non-terminal residue" evidence="1">
    <location>
        <position position="129"/>
    </location>
</feature>
<accession>A0A9N9IM67</accession>
<name>A0A9N9IM67_9GLOM</name>
<evidence type="ECO:0000313" key="1">
    <source>
        <dbReference type="EMBL" id="CAG8741559.1"/>
    </source>
</evidence>
<reference evidence="1" key="1">
    <citation type="submission" date="2021-06" db="EMBL/GenBank/DDBJ databases">
        <authorList>
            <person name="Kallberg Y."/>
            <person name="Tangrot J."/>
            <person name="Rosling A."/>
        </authorList>
    </citation>
    <scope>NUCLEOTIDE SEQUENCE</scope>
    <source>
        <strain evidence="1">UK204</strain>
    </source>
</reference>
<gene>
    <name evidence="1" type="ORF">FCALED_LOCUS15653</name>
</gene>